<evidence type="ECO:0000256" key="6">
    <source>
        <dbReference type="ARBA" id="ARBA00022989"/>
    </source>
</evidence>
<evidence type="ECO:0000256" key="1">
    <source>
        <dbReference type="ARBA" id="ARBA00004429"/>
    </source>
</evidence>
<keyword evidence="6 9" id="KW-1133">Transmembrane helix</keyword>
<dbReference type="OrthoDB" id="9797534at2"/>
<feature type="transmembrane region" description="Helical" evidence="9">
    <location>
        <begin position="92"/>
        <end position="113"/>
    </location>
</feature>
<dbReference type="RefSeq" id="WP_007426350.1">
    <property type="nucleotide sequence ID" value="NZ_AMGO01000021.1"/>
</dbReference>
<dbReference type="InterPro" id="IPR055348">
    <property type="entry name" value="DctQ"/>
</dbReference>
<feature type="transmembrane region" description="Helical" evidence="9">
    <location>
        <begin position="48"/>
        <end position="71"/>
    </location>
</feature>
<evidence type="ECO:0000259" key="10">
    <source>
        <dbReference type="Pfam" id="PF04290"/>
    </source>
</evidence>
<evidence type="ECO:0000256" key="2">
    <source>
        <dbReference type="ARBA" id="ARBA00022448"/>
    </source>
</evidence>
<dbReference type="AlphaFoldDB" id="K2I5U9"/>
<evidence type="ECO:0000256" key="7">
    <source>
        <dbReference type="ARBA" id="ARBA00023136"/>
    </source>
</evidence>
<keyword evidence="12" id="KW-1185">Reference proteome</keyword>
<evidence type="ECO:0000313" key="11">
    <source>
        <dbReference type="EMBL" id="EKE44360.1"/>
    </source>
</evidence>
<comment type="caution">
    <text evidence="11">The sequence shown here is derived from an EMBL/GenBank/DDBJ whole genome shotgun (WGS) entry which is preliminary data.</text>
</comment>
<keyword evidence="2 9" id="KW-0813">Transport</keyword>
<dbReference type="EMBL" id="AMGO01000021">
    <property type="protein sequence ID" value="EKE44360.1"/>
    <property type="molecule type" value="Genomic_DNA"/>
</dbReference>
<dbReference type="Proteomes" id="UP000006765">
    <property type="component" value="Unassembled WGS sequence"/>
</dbReference>
<feature type="transmembrane region" description="Helical" evidence="9">
    <location>
        <begin position="133"/>
        <end position="154"/>
    </location>
</feature>
<dbReference type="GO" id="GO:0005886">
    <property type="term" value="C:plasma membrane"/>
    <property type="evidence" value="ECO:0007669"/>
    <property type="project" value="UniProtKB-SubCell"/>
</dbReference>
<comment type="subunit">
    <text evidence="9">The complex comprises the extracytoplasmic solute receptor protein and the two transmembrane proteins.</text>
</comment>
<keyword evidence="4 9" id="KW-0997">Cell inner membrane</keyword>
<keyword evidence="5 9" id="KW-0812">Transmembrane</keyword>
<evidence type="ECO:0000256" key="8">
    <source>
        <dbReference type="ARBA" id="ARBA00038436"/>
    </source>
</evidence>
<dbReference type="STRING" id="1231392.OCGS_1198"/>
<name>K2I5U9_9RHOB</name>
<feature type="transmembrane region" description="Helical" evidence="9">
    <location>
        <begin position="12"/>
        <end position="36"/>
    </location>
</feature>
<protein>
    <recommendedName>
        <fullName evidence="9">TRAP transporter small permease protein</fullName>
    </recommendedName>
</protein>
<feature type="domain" description="Tripartite ATP-independent periplasmic transporters DctQ component" evidence="10">
    <location>
        <begin position="31"/>
        <end position="163"/>
    </location>
</feature>
<evidence type="ECO:0000256" key="9">
    <source>
        <dbReference type="RuleBase" id="RU369079"/>
    </source>
</evidence>
<keyword evidence="7 9" id="KW-0472">Membrane</keyword>
<dbReference type="GO" id="GO:0015740">
    <property type="term" value="P:C4-dicarboxylate transport"/>
    <property type="evidence" value="ECO:0007669"/>
    <property type="project" value="TreeGrafter"/>
</dbReference>
<dbReference type="Pfam" id="PF04290">
    <property type="entry name" value="DctQ"/>
    <property type="match status" value="1"/>
</dbReference>
<keyword evidence="3" id="KW-1003">Cell membrane</keyword>
<dbReference type="PANTHER" id="PTHR35011:SF10">
    <property type="entry name" value="TRAP TRANSPORTER SMALL PERMEASE PROTEIN"/>
    <property type="match status" value="1"/>
</dbReference>
<accession>K2I5U9</accession>
<dbReference type="PANTHER" id="PTHR35011">
    <property type="entry name" value="2,3-DIKETO-L-GULONATE TRAP TRANSPORTER SMALL PERMEASE PROTEIN YIAM"/>
    <property type="match status" value="1"/>
</dbReference>
<comment type="function">
    <text evidence="9">Part of the tripartite ATP-independent periplasmic (TRAP) transport system.</text>
</comment>
<evidence type="ECO:0000256" key="5">
    <source>
        <dbReference type="ARBA" id="ARBA00022692"/>
    </source>
</evidence>
<evidence type="ECO:0000256" key="3">
    <source>
        <dbReference type="ARBA" id="ARBA00022475"/>
    </source>
</evidence>
<dbReference type="InterPro" id="IPR007387">
    <property type="entry name" value="TRAP_DctQ"/>
</dbReference>
<comment type="subcellular location">
    <subcellularLocation>
        <location evidence="1 9">Cell inner membrane</location>
        <topology evidence="1 9">Multi-pass membrane protein</topology>
    </subcellularLocation>
</comment>
<proteinExistence type="inferred from homology"/>
<dbReference type="GO" id="GO:0022857">
    <property type="term" value="F:transmembrane transporter activity"/>
    <property type="evidence" value="ECO:0007669"/>
    <property type="project" value="UniProtKB-UniRule"/>
</dbReference>
<evidence type="ECO:0000256" key="4">
    <source>
        <dbReference type="ARBA" id="ARBA00022519"/>
    </source>
</evidence>
<dbReference type="eggNOG" id="COG4665">
    <property type="taxonomic scope" value="Bacteria"/>
</dbReference>
<comment type="similarity">
    <text evidence="8 9">Belongs to the TRAP transporter small permease family.</text>
</comment>
<reference evidence="11 12" key="1">
    <citation type="journal article" date="2012" name="J. Bacteriol.">
        <title>Draft Genome Sequence of Oceaniovalibus guishaninsula JLT2003T.</title>
        <authorList>
            <person name="Tang K."/>
            <person name="Liu K."/>
            <person name="Jiao N."/>
        </authorList>
    </citation>
    <scope>NUCLEOTIDE SEQUENCE [LARGE SCALE GENOMIC DNA]</scope>
    <source>
        <strain evidence="11 12">JLT2003</strain>
    </source>
</reference>
<organism evidence="11 12">
    <name type="scientific">Oceaniovalibus guishaninsula JLT2003</name>
    <dbReference type="NCBI Taxonomy" id="1231392"/>
    <lineage>
        <taxon>Bacteria</taxon>
        <taxon>Pseudomonadati</taxon>
        <taxon>Pseudomonadota</taxon>
        <taxon>Alphaproteobacteria</taxon>
        <taxon>Rhodobacterales</taxon>
        <taxon>Roseobacteraceae</taxon>
        <taxon>Oceaniovalibus</taxon>
    </lineage>
</organism>
<evidence type="ECO:0000313" key="12">
    <source>
        <dbReference type="Proteomes" id="UP000006765"/>
    </source>
</evidence>
<sequence>MRRALDTVYATAAWAAAMAVLVICLVVTAQVVLNVASRLGGAGVALTIPSYADFAGFALAAATFLALAPTLRAGVHIRVNLAVMRLPTRLQWVAELIVLALGTAMAAYATWFAGSLLQESRHYGDMSTGIVAVPIWIPQIAMVAGLGLLTVALLDTLVESLRRRTPILKDAAEA</sequence>
<gene>
    <name evidence="11" type="ORF">OCGS_1198</name>
</gene>